<proteinExistence type="predicted"/>
<feature type="region of interest" description="Disordered" evidence="1">
    <location>
        <begin position="279"/>
        <end position="298"/>
    </location>
</feature>
<dbReference type="Proteomes" id="UP000242287">
    <property type="component" value="Unassembled WGS sequence"/>
</dbReference>
<accession>A0A2A9NTG5</accession>
<organism evidence="2 3">
    <name type="scientific">Amanita thiersii Skay4041</name>
    <dbReference type="NCBI Taxonomy" id="703135"/>
    <lineage>
        <taxon>Eukaryota</taxon>
        <taxon>Fungi</taxon>
        <taxon>Dikarya</taxon>
        <taxon>Basidiomycota</taxon>
        <taxon>Agaricomycotina</taxon>
        <taxon>Agaricomycetes</taxon>
        <taxon>Agaricomycetidae</taxon>
        <taxon>Agaricales</taxon>
        <taxon>Pluteineae</taxon>
        <taxon>Amanitaceae</taxon>
        <taxon>Amanita</taxon>
    </lineage>
</organism>
<evidence type="ECO:0000313" key="3">
    <source>
        <dbReference type="Proteomes" id="UP000242287"/>
    </source>
</evidence>
<dbReference type="EMBL" id="KZ301993">
    <property type="protein sequence ID" value="PFH51000.1"/>
    <property type="molecule type" value="Genomic_DNA"/>
</dbReference>
<evidence type="ECO:0000256" key="1">
    <source>
        <dbReference type="SAM" id="MobiDB-lite"/>
    </source>
</evidence>
<evidence type="ECO:0000313" key="2">
    <source>
        <dbReference type="EMBL" id="PFH51000.1"/>
    </source>
</evidence>
<keyword evidence="3" id="KW-1185">Reference proteome</keyword>
<name>A0A2A9NTG5_9AGAR</name>
<dbReference type="OrthoDB" id="3067134at2759"/>
<sequence>MSTPPHNAHKRAEFARLFDLFNRLVNHRTVIESRPNATGDRTRASLAIPAEITPIIRNLAKEKTQQGDKEGATPVTIHPGDSPLVLGLKTENENIGSVCREPADTLRIGRRYPFTFKMMLHTLYGLEEWRKKVKEVVERSQRDFKSLSEMDWKKSSVDMSGTKVVRGWLKQESRTRSISVMGVGDTGRHSRSTTNSGDLVTNKKKRRGSGVIQPTPQANHMIAVKWDQEGTRAIKKRCVGRSKSIDTSACGVRSTWVYDSMAGDVRGRASESAVSGVRVDTGNLSKPTESRSHPIISL</sequence>
<reference evidence="2 3" key="1">
    <citation type="submission" date="2014-02" db="EMBL/GenBank/DDBJ databases">
        <title>Transposable element dynamics among asymbiotic and ectomycorrhizal Amanita fungi.</title>
        <authorList>
            <consortium name="DOE Joint Genome Institute"/>
            <person name="Hess J."/>
            <person name="Skrede I."/>
            <person name="Wolfe B."/>
            <person name="LaButti K."/>
            <person name="Ohm R.A."/>
            <person name="Grigoriev I.V."/>
            <person name="Pringle A."/>
        </authorList>
    </citation>
    <scope>NUCLEOTIDE SEQUENCE [LARGE SCALE GENOMIC DNA]</scope>
    <source>
        <strain evidence="2 3">SKay4041</strain>
    </source>
</reference>
<dbReference type="AlphaFoldDB" id="A0A2A9NTG5"/>
<feature type="region of interest" description="Disordered" evidence="1">
    <location>
        <begin position="181"/>
        <end position="214"/>
    </location>
</feature>
<gene>
    <name evidence="2" type="ORF">AMATHDRAFT_47400</name>
</gene>
<protein>
    <submittedName>
        <fullName evidence="2">Uncharacterized protein</fullName>
    </submittedName>
</protein>